<dbReference type="PANTHER" id="PTHR44329">
    <property type="entry name" value="SERINE/THREONINE-PROTEIN KINASE TNNI3K-RELATED"/>
    <property type="match status" value="1"/>
</dbReference>
<proteinExistence type="predicted"/>
<evidence type="ECO:0000256" key="3">
    <source>
        <dbReference type="ARBA" id="ARBA00022777"/>
    </source>
</evidence>
<comment type="caution">
    <text evidence="6">The sequence shown here is derived from an EMBL/GenBank/DDBJ whole genome shotgun (WGS) entry which is preliminary data.</text>
</comment>
<keyword evidence="3 6" id="KW-0418">Kinase</keyword>
<evidence type="ECO:0000313" key="6">
    <source>
        <dbReference type="EMBL" id="PKY58207.1"/>
    </source>
</evidence>
<dbReference type="Pfam" id="PF07714">
    <property type="entry name" value="PK_Tyr_Ser-Thr"/>
    <property type="match status" value="1"/>
</dbReference>
<protein>
    <submittedName>
        <fullName evidence="6">Kinase-like protein</fullName>
    </submittedName>
</protein>
<dbReference type="VEuPathDB" id="FungiDB:FUN_009134"/>
<keyword evidence="2" id="KW-0547">Nucleotide-binding</keyword>
<organism evidence="6 7">
    <name type="scientific">Rhizophagus irregularis</name>
    <dbReference type="NCBI Taxonomy" id="588596"/>
    <lineage>
        <taxon>Eukaryota</taxon>
        <taxon>Fungi</taxon>
        <taxon>Fungi incertae sedis</taxon>
        <taxon>Mucoromycota</taxon>
        <taxon>Glomeromycotina</taxon>
        <taxon>Glomeromycetes</taxon>
        <taxon>Glomerales</taxon>
        <taxon>Glomeraceae</taxon>
        <taxon>Rhizophagus</taxon>
    </lineage>
</organism>
<evidence type="ECO:0000256" key="1">
    <source>
        <dbReference type="ARBA" id="ARBA00022679"/>
    </source>
</evidence>
<dbReference type="InterPro" id="IPR011009">
    <property type="entry name" value="Kinase-like_dom_sf"/>
</dbReference>
<dbReference type="PROSITE" id="PS50011">
    <property type="entry name" value="PROTEIN_KINASE_DOM"/>
    <property type="match status" value="1"/>
</dbReference>
<evidence type="ECO:0000259" key="5">
    <source>
        <dbReference type="PROSITE" id="PS50011"/>
    </source>
</evidence>
<dbReference type="PRINTS" id="PR00109">
    <property type="entry name" value="TYRKINASE"/>
</dbReference>
<evidence type="ECO:0000256" key="4">
    <source>
        <dbReference type="ARBA" id="ARBA00022840"/>
    </source>
</evidence>
<keyword evidence="7" id="KW-1185">Reference proteome</keyword>
<dbReference type="EMBL" id="LLXI01002897">
    <property type="protein sequence ID" value="PKY58207.1"/>
    <property type="molecule type" value="Genomic_DNA"/>
</dbReference>
<keyword evidence="4" id="KW-0067">ATP-binding</keyword>
<dbReference type="InterPro" id="IPR000719">
    <property type="entry name" value="Prot_kinase_dom"/>
</dbReference>
<dbReference type="AlphaFoldDB" id="A0A2I1HH47"/>
<sequence>MADIRPQIRIAGKRVETRDLYRKLCGYQQNLLSNTEFSLCSNCYLLSSEWIESILSEKSIPILNLSWWYNIEQCSEKKACQKWCSNCFTIYVECRYCLTTNIIFGFTNQSQCIKCKRVEPISINGNYNIDEFLNSTIDINDEVANYMNNVDKDNNDPLKIYDFIKNKLEISKNIKMIVYSKIEDFKRIAEGGFGIIYKAAWKINSSNKKIVAVKKFKSQNISKYFIDELKSFNQYHNRFEHIIKYYGISQDPNTKDHMIIMQYADGGNLYEYLQYNFINITWEDKLTIILEISRGVDCIHKEKFIHRDLHSGNILLANDKWHIGDLGLSRPANITSNNEMYGVIPYIAPEIFNGKAFSKESDIYSLGMTMWELTTGCKPFAESDHDINLIYKILDGKRPEITYDTPKFFADLLKKCWDSDPSKRPHIKEIRKTICLWIFMIKDVLHSHINQAEKVEVNDKFNQVEKIRLELIRANKLGPGFAAKSHPGAIYTSRLLNPLISESLSISLSSSASFNMYQKYKSKELGFDINNTKWSSLSEINSTIQNLVNNTQCPNAIYTSRPLNKLFPTKQEYSSKEIELDINDDRWSPLPDVNSTFQNLLSTQRPVNSRKRKIAEIKTEIRNNKKLVKTNDNINLES</sequence>
<reference evidence="6 7" key="1">
    <citation type="submission" date="2015-10" db="EMBL/GenBank/DDBJ databases">
        <title>Genome analyses suggest a sexual origin of heterokaryosis in a supposedly ancient asexual fungus.</title>
        <authorList>
            <person name="Ropars J."/>
            <person name="Sedzielewska K."/>
            <person name="Noel J."/>
            <person name="Charron P."/>
            <person name="Farinelli L."/>
            <person name="Marton T."/>
            <person name="Kruger M."/>
            <person name="Pelin A."/>
            <person name="Brachmann A."/>
            <person name="Corradi N."/>
        </authorList>
    </citation>
    <scope>NUCLEOTIDE SEQUENCE [LARGE SCALE GENOMIC DNA]</scope>
    <source>
        <strain evidence="6 7">A4</strain>
    </source>
</reference>
<dbReference type="InterPro" id="IPR051681">
    <property type="entry name" value="Ser/Thr_Kinases-Pseudokinases"/>
</dbReference>
<dbReference type="VEuPathDB" id="FungiDB:RhiirA1_535658"/>
<gene>
    <name evidence="6" type="ORF">RhiirA4_479914</name>
</gene>
<feature type="domain" description="Protein kinase" evidence="5">
    <location>
        <begin position="182"/>
        <end position="438"/>
    </location>
</feature>
<dbReference type="InterPro" id="IPR001245">
    <property type="entry name" value="Ser-Thr/Tyr_kinase_cat_dom"/>
</dbReference>
<accession>A0A2I1HH47</accession>
<evidence type="ECO:0000256" key="2">
    <source>
        <dbReference type="ARBA" id="ARBA00022741"/>
    </source>
</evidence>
<dbReference type="SUPFAM" id="SSF56112">
    <property type="entry name" value="Protein kinase-like (PK-like)"/>
    <property type="match status" value="1"/>
</dbReference>
<dbReference type="Proteomes" id="UP000234323">
    <property type="component" value="Unassembled WGS sequence"/>
</dbReference>
<dbReference type="GO" id="GO:0005524">
    <property type="term" value="F:ATP binding"/>
    <property type="evidence" value="ECO:0007669"/>
    <property type="project" value="UniProtKB-KW"/>
</dbReference>
<dbReference type="Gene3D" id="1.10.510.10">
    <property type="entry name" value="Transferase(Phosphotransferase) domain 1"/>
    <property type="match status" value="1"/>
</dbReference>
<dbReference type="GO" id="GO:0004674">
    <property type="term" value="F:protein serine/threonine kinase activity"/>
    <property type="evidence" value="ECO:0007669"/>
    <property type="project" value="TreeGrafter"/>
</dbReference>
<name>A0A2I1HH47_9GLOM</name>
<keyword evidence="1" id="KW-0808">Transferase</keyword>
<dbReference type="PANTHER" id="PTHR44329:SF288">
    <property type="entry name" value="MITOGEN-ACTIVATED PROTEIN KINASE KINASE KINASE 20"/>
    <property type="match status" value="1"/>
</dbReference>
<dbReference type="VEuPathDB" id="FungiDB:RhiirFUN_007939"/>
<evidence type="ECO:0000313" key="7">
    <source>
        <dbReference type="Proteomes" id="UP000234323"/>
    </source>
</evidence>